<dbReference type="GO" id="GO:0000492">
    <property type="term" value="P:box C/D snoRNP assembly"/>
    <property type="evidence" value="ECO:0007669"/>
    <property type="project" value="InterPro"/>
</dbReference>
<dbReference type="InterPro" id="IPR027921">
    <property type="entry name" value="NOPCHAP1"/>
</dbReference>
<feature type="region of interest" description="Disordered" evidence="1">
    <location>
        <begin position="45"/>
        <end position="74"/>
    </location>
</feature>
<evidence type="ECO:0000313" key="3">
    <source>
        <dbReference type="Proteomes" id="UP000041254"/>
    </source>
</evidence>
<reference evidence="2 3" key="1">
    <citation type="submission" date="2014-11" db="EMBL/GenBank/DDBJ databases">
        <authorList>
            <person name="Zhu J."/>
            <person name="Qi W."/>
            <person name="Song R."/>
        </authorList>
    </citation>
    <scope>NUCLEOTIDE SEQUENCE [LARGE SCALE GENOMIC DNA]</scope>
</reference>
<dbReference type="Pfam" id="PF15370">
    <property type="entry name" value="NOPCHAP1"/>
    <property type="match status" value="1"/>
</dbReference>
<dbReference type="AlphaFoldDB" id="A0A0G4EF60"/>
<name>A0A0G4EF60_VITBC</name>
<dbReference type="VEuPathDB" id="CryptoDB:Vbra_7139"/>
<accession>A0A0G4EF60</accession>
<evidence type="ECO:0000256" key="1">
    <source>
        <dbReference type="SAM" id="MobiDB-lite"/>
    </source>
</evidence>
<proteinExistence type="predicted"/>
<keyword evidence="3" id="KW-1185">Reference proteome</keyword>
<feature type="compositionally biased region" description="Basic residues" evidence="1">
    <location>
        <begin position="1"/>
        <end position="19"/>
    </location>
</feature>
<dbReference type="EMBL" id="CDMY01000209">
    <property type="protein sequence ID" value="CEL94159.1"/>
    <property type="molecule type" value="Genomic_DNA"/>
</dbReference>
<feature type="region of interest" description="Disordered" evidence="1">
    <location>
        <begin position="1"/>
        <end position="22"/>
    </location>
</feature>
<protein>
    <submittedName>
        <fullName evidence="2">Uncharacterized protein</fullName>
    </submittedName>
</protein>
<dbReference type="Proteomes" id="UP000041254">
    <property type="component" value="Unassembled WGS sequence"/>
</dbReference>
<evidence type="ECO:0000313" key="2">
    <source>
        <dbReference type="EMBL" id="CEL94159.1"/>
    </source>
</evidence>
<dbReference type="OrthoDB" id="348187at2759"/>
<gene>
    <name evidence="2" type="ORF">Vbra_7139</name>
</gene>
<dbReference type="InParanoid" id="A0A0G4EF60"/>
<feature type="compositionally biased region" description="Basic and acidic residues" evidence="1">
    <location>
        <begin position="178"/>
        <end position="187"/>
    </location>
</feature>
<organism evidence="2 3">
    <name type="scientific">Vitrella brassicaformis (strain CCMP3155)</name>
    <dbReference type="NCBI Taxonomy" id="1169540"/>
    <lineage>
        <taxon>Eukaryota</taxon>
        <taxon>Sar</taxon>
        <taxon>Alveolata</taxon>
        <taxon>Colpodellida</taxon>
        <taxon>Vitrellaceae</taxon>
        <taxon>Vitrella</taxon>
    </lineage>
</organism>
<feature type="region of interest" description="Disordered" evidence="1">
    <location>
        <begin position="168"/>
        <end position="219"/>
    </location>
</feature>
<sequence>MDHPQVKRKRGFPKPKAAPHMRIQSLTADSDDILARVKHFLPQLEHANRQISLPSKRPKDEHAIDGEGDEDQGDDGPCVEMSVHMGVYDVKGQLPDEAALKRLGITPVRRPAEEDPGCNSAGLAVEECGLEEALGEGVATSSDELVRLPCGVGDDDLIRELRLPDGSVVGQGGASRAAARDAGDEGKVGGPLIREVPGGEKAGGGAGGGKKKMVKDGAE</sequence>